<dbReference type="Gene3D" id="2.60.40.10">
    <property type="entry name" value="Immunoglobulins"/>
    <property type="match status" value="1"/>
</dbReference>
<dbReference type="InterPro" id="IPR011964">
    <property type="entry name" value="YVTN_b-propeller_repeat"/>
</dbReference>
<dbReference type="GO" id="GO:0030313">
    <property type="term" value="C:cell envelope"/>
    <property type="evidence" value="ECO:0007669"/>
    <property type="project" value="UniProtKB-SubCell"/>
</dbReference>
<evidence type="ECO:0000313" key="8">
    <source>
        <dbReference type="EMBL" id="QJD84709.1"/>
    </source>
</evidence>
<accession>A0A7Z2ZM86</accession>
<evidence type="ECO:0000256" key="2">
    <source>
        <dbReference type="ARBA" id="ARBA00022729"/>
    </source>
</evidence>
<evidence type="ECO:0000256" key="3">
    <source>
        <dbReference type="ARBA" id="ARBA00023001"/>
    </source>
</evidence>
<dbReference type="GO" id="GO:0030245">
    <property type="term" value="P:cellulose catabolic process"/>
    <property type="evidence" value="ECO:0007669"/>
    <property type="project" value="UniProtKB-KW"/>
</dbReference>
<dbReference type="Pfam" id="PF03442">
    <property type="entry name" value="CBM_X2"/>
    <property type="match status" value="1"/>
</dbReference>
<dbReference type="InterPro" id="IPR014756">
    <property type="entry name" value="Ig_E-set"/>
</dbReference>
<feature type="domain" description="SLH" evidence="7">
    <location>
        <begin position="1714"/>
        <end position="1777"/>
    </location>
</feature>
<dbReference type="SUPFAM" id="SSF81296">
    <property type="entry name" value="E set domains"/>
    <property type="match status" value="1"/>
</dbReference>
<dbReference type="SUPFAM" id="SSF63825">
    <property type="entry name" value="YWTD domain"/>
    <property type="match status" value="1"/>
</dbReference>
<evidence type="ECO:0000256" key="6">
    <source>
        <dbReference type="SAM" id="SignalP"/>
    </source>
</evidence>
<feature type="chain" id="PRO_5030514610" description="SLH domain-containing protein" evidence="6">
    <location>
        <begin position="33"/>
        <end position="1902"/>
    </location>
</feature>
<keyword evidence="3" id="KW-0136">Cellulose degradation</keyword>
<keyword evidence="9" id="KW-1185">Reference proteome</keyword>
<dbReference type="NCBIfam" id="TIGR02276">
    <property type="entry name" value="beta_rpt_yvtn"/>
    <property type="match status" value="6"/>
</dbReference>
<dbReference type="InterPro" id="IPR001119">
    <property type="entry name" value="SLH_dom"/>
</dbReference>
<dbReference type="KEGG" id="cheb:HH215_16975"/>
<dbReference type="SUPFAM" id="SSF50969">
    <property type="entry name" value="YVTN repeat-like/Quinoprotein amine dehydrogenase"/>
    <property type="match status" value="1"/>
</dbReference>
<feature type="domain" description="SLH" evidence="7">
    <location>
        <begin position="1778"/>
        <end position="1838"/>
    </location>
</feature>
<dbReference type="PANTHER" id="PTHR47197">
    <property type="entry name" value="PROTEIN NIRF"/>
    <property type="match status" value="1"/>
</dbReference>
<proteinExistence type="predicted"/>
<evidence type="ECO:0000259" key="7">
    <source>
        <dbReference type="PROSITE" id="PS51272"/>
    </source>
</evidence>
<dbReference type="SMART" id="SM00135">
    <property type="entry name" value="LY"/>
    <property type="match status" value="5"/>
</dbReference>
<keyword evidence="2 6" id="KW-0732">Signal</keyword>
<gene>
    <name evidence="8" type="ORF">HH215_16975</name>
</gene>
<dbReference type="NCBIfam" id="TIGR02543">
    <property type="entry name" value="List_Bact_rpt"/>
    <property type="match status" value="6"/>
</dbReference>
<protein>
    <recommendedName>
        <fullName evidence="7">SLH domain-containing protein</fullName>
    </recommendedName>
</protein>
<dbReference type="InterPro" id="IPR013378">
    <property type="entry name" value="InlB-like_B-rpt"/>
</dbReference>
<dbReference type="Gene3D" id="2.130.10.10">
    <property type="entry name" value="YVTN repeat-like/Quinoprotein amine dehydrogenase"/>
    <property type="match status" value="4"/>
</dbReference>
<name>A0A7Z2ZM86_9BACL</name>
<dbReference type="InterPro" id="IPR011044">
    <property type="entry name" value="Quino_amine_DH_bsu"/>
</dbReference>
<dbReference type="InterPro" id="IPR005102">
    <property type="entry name" value="Carbo-bd_X2"/>
</dbReference>
<dbReference type="InterPro" id="IPR051200">
    <property type="entry name" value="Host-pathogen_enzymatic-act"/>
</dbReference>
<dbReference type="InterPro" id="IPR015943">
    <property type="entry name" value="WD40/YVTN_repeat-like_dom_sf"/>
</dbReference>
<keyword evidence="4" id="KW-0119">Carbohydrate metabolism</keyword>
<evidence type="ECO:0000256" key="4">
    <source>
        <dbReference type="ARBA" id="ARBA00023277"/>
    </source>
</evidence>
<organism evidence="8 9">
    <name type="scientific">Cohnella herbarum</name>
    <dbReference type="NCBI Taxonomy" id="2728023"/>
    <lineage>
        <taxon>Bacteria</taxon>
        <taxon>Bacillati</taxon>
        <taxon>Bacillota</taxon>
        <taxon>Bacilli</taxon>
        <taxon>Bacillales</taxon>
        <taxon>Paenibacillaceae</taxon>
        <taxon>Cohnella</taxon>
    </lineage>
</organism>
<keyword evidence="5" id="KW-0624">Polysaccharide degradation</keyword>
<sequence>MVANKFKSGSLYLLLLCLLMAVVVPAPQSASADTGLGALAAGDEPGAVAVNPVTNKIYVANAGSNNVTVIDGATNATTSVTTGNAPTAIAVNAATNKIYVANRDSGSVTVIDGATNATAMVPTENSPVAVAVNPVTNKIYVANWGSDNVTVIDGATNATKTVSVGAASGVIGVNPVTNKIYVANQIHEVVVINGVDDTVLTTLEPFGPIFTATVIAVNPVTNTIYLDNMYVGSVAVINGADDTLTTTVMLAPGVDSLSAISVNPVTNQIYIADRYGNNVTVMDGASNTVTKTIGVGSYPTAITLNSATNKIYVANRDSDNVTVIDGASNTATQTLAAGDGPGAVAANPVTNKVYAANAYSDNVTVIDGASNKMTQVSGGGDLDDGIAVNPVTNKIYVTNSYNEIVTVMDGSTNTITTVPLPTGGDHNAVAVNAVTNKIYVANKGDGSSNGSITVIDGATNATETFPAGISPNAIAVNAVTNKIYVANQQSDSVTVIDGANNTTIEVGVGDFPVAIAVNAVTNKIYVANKNNDKVTVIEGASNTTTEVGVGDFPVAIAVNAVTNKIYVANQGSHNVTVIDGASNATEQIAADAGPTAVAVNPMTNKIYVSTQPGNKVTVINGATKATTSIAVELSPAAIAVNPVVNRIYVGSNISNDVTIIDGTTNTTTKISSAGMSRAIAVNPVTNKVYVSNFNNSKVSVVDAAGRTMNPVSVHVAPLPRDISYGSSATFSFQVSNTYNPYPSVVQSVYYQLDTAEGTWVSANAAGSDWTGTLNSLTPGEHVIYALALEAQEGGVPAGVAAAYSFTVVPDNAINPPSVSFDKYDGSASNADVTTTLALHYNTLNGISNGGSTLVENQDYTVAGNTVTIAKAYLATQPVGPTPTTLTLAFSAGSAQTLTIAVSDTTPTTYSVAYDGNNSDGGTAPTETNKASGVTFAAKSNTFTRTGYTFTGWNTQTDGGGTPYAEGATVTMPSGALTLYAQWTAIPTYAVTYDGNDSDGGTAPTETNKASGVTFAAKANTFTRTGYTFAGWNTQADGGGTPYAEGATVTMPSGALTLYAQWTAIPTYAVTYDGNDSDGGTAPTETNKASGMSFAAKANTFTRTGYTFAEWNTQADGGGTPYAEGATVTMPSSALTLYAQWTAIPTYAVTYDGNDSDGGTAPTETNKASGATFAAKANTFTRTGYTFAGWNTQADGGGTPYAEGATVTMPSGALTLYAQWTAIPTYAVTYDGNDSDGGTAPTETNKASGVTFAAKANTFTRTGYTFAEWNTQADGGGTPYAEGATVTMPSSALTLYAQWTAIPTYVVTYDGNDSDGGTAPTETNKASGVTFAAKANTFTRTGYTFAGWNTQEDGGGTAYAVGDTVTMPSGALTLYAQWTQDTYAISPLTNVTMNILTAGYASGAQETKTMTVTRTGTGDLTSLATTLSGANAISFTITQPAATTLNSGTPSTTFTVKPNDGLAAGTYMATVTVSATGMTPVTFTVTQVVNSAGGGSSTSSASPDTTADLFIDKNGVPRNPNTIDTTKPSVTLQVNPKDGVAYVSIPASLLSRFADKNATFFIEIQTPYGSYRVPVNLASLIPGLQDLLAANKLNAEEISFKITLTDKSGDADIRAAFGSGLPNGKVIGAIVDFGIEIISTKTKQPIGTADKFSKAMVRMIPMPKEMTELPELWGAFRYNETTKQFEFVPARKVQIDGIWYTMISSSSNSVYVVADNAISFADMQEHWGKQYVDRAVAKGLVEGVGDGRYVPGQAVTRAEFAAMLVRALGHGTSVGSTAIYDDVQPGAWYFGEVAAAKALGLLDFAGGSRLNPNKPLTREEMASMLAAAVHPEKLTITGEEISLDKYKDSGSVDAAYLEDVRLMVKLRIMEGVGANTFKPKDTTTRAEAAVVFIRTLQVLDMID</sequence>
<evidence type="ECO:0000313" key="9">
    <source>
        <dbReference type="Proteomes" id="UP000502248"/>
    </source>
</evidence>
<dbReference type="SUPFAM" id="SSF50974">
    <property type="entry name" value="Nitrous oxide reductase, N-terminal domain"/>
    <property type="match status" value="1"/>
</dbReference>
<dbReference type="Pfam" id="PF09479">
    <property type="entry name" value="Flg_new"/>
    <property type="match status" value="6"/>
</dbReference>
<dbReference type="PROSITE" id="PS51272">
    <property type="entry name" value="SLH"/>
    <property type="match status" value="3"/>
</dbReference>
<evidence type="ECO:0000256" key="5">
    <source>
        <dbReference type="ARBA" id="ARBA00023326"/>
    </source>
</evidence>
<comment type="subcellular location">
    <subcellularLocation>
        <location evidence="1">Cell envelope</location>
    </subcellularLocation>
</comment>
<feature type="domain" description="SLH" evidence="7">
    <location>
        <begin position="1842"/>
        <end position="1902"/>
    </location>
</feature>
<dbReference type="Proteomes" id="UP000502248">
    <property type="component" value="Chromosome"/>
</dbReference>
<feature type="signal peptide" evidence="6">
    <location>
        <begin position="1"/>
        <end position="32"/>
    </location>
</feature>
<dbReference type="InterPro" id="IPR013783">
    <property type="entry name" value="Ig-like_fold"/>
</dbReference>
<dbReference type="InterPro" id="IPR000033">
    <property type="entry name" value="LDLR_classB_rpt"/>
</dbReference>
<dbReference type="Pfam" id="PF00395">
    <property type="entry name" value="SLH"/>
    <property type="match status" value="3"/>
</dbReference>
<dbReference type="InterPro" id="IPR042229">
    <property type="entry name" value="Listeria/Bacterioides_rpt_sf"/>
</dbReference>
<evidence type="ECO:0000256" key="1">
    <source>
        <dbReference type="ARBA" id="ARBA00004196"/>
    </source>
</evidence>
<dbReference type="Gene3D" id="2.60.40.4270">
    <property type="entry name" value="Listeria-Bacteroides repeat domain"/>
    <property type="match status" value="6"/>
</dbReference>
<dbReference type="RefSeq" id="WP_169280990.1">
    <property type="nucleotide sequence ID" value="NZ_CP051680.1"/>
</dbReference>
<dbReference type="PANTHER" id="PTHR47197:SF3">
    <property type="entry name" value="DIHYDRO-HEME D1 DEHYDROGENASE"/>
    <property type="match status" value="1"/>
</dbReference>
<dbReference type="InterPro" id="IPR011045">
    <property type="entry name" value="N2O_reductase_N"/>
</dbReference>
<dbReference type="EMBL" id="CP051680">
    <property type="protein sequence ID" value="QJD84709.1"/>
    <property type="molecule type" value="Genomic_DNA"/>
</dbReference>
<reference evidence="8 9" key="1">
    <citation type="submission" date="2020-04" db="EMBL/GenBank/DDBJ databases">
        <title>Genome sequencing of novel species.</title>
        <authorList>
            <person name="Heo J."/>
            <person name="Kim S.-J."/>
            <person name="Kim J.-S."/>
            <person name="Hong S.-B."/>
            <person name="Kwon S.-W."/>
        </authorList>
    </citation>
    <scope>NUCLEOTIDE SEQUENCE [LARGE SCALE GENOMIC DNA]</scope>
    <source>
        <strain evidence="8 9">MFER-1</strain>
    </source>
</reference>